<feature type="region of interest" description="Disordered" evidence="1">
    <location>
        <begin position="25"/>
        <end position="61"/>
    </location>
</feature>
<evidence type="ECO:0000313" key="2">
    <source>
        <dbReference type="EnsemblPlants" id="LPERR04G07400.1"/>
    </source>
</evidence>
<dbReference type="EnsemblPlants" id="LPERR04G07400.1">
    <property type="protein sequence ID" value="LPERR04G07400.1"/>
    <property type="gene ID" value="LPERR04G07400"/>
</dbReference>
<proteinExistence type="predicted"/>
<dbReference type="HOGENOM" id="CLU_2925933_0_0_1"/>
<keyword evidence="3" id="KW-1185">Reference proteome</keyword>
<reference evidence="3" key="2">
    <citation type="submission" date="2013-12" db="EMBL/GenBank/DDBJ databases">
        <authorList>
            <person name="Yu Y."/>
            <person name="Lee S."/>
            <person name="de Baynast K."/>
            <person name="Wissotski M."/>
            <person name="Liu L."/>
            <person name="Talag J."/>
            <person name="Goicoechea J."/>
            <person name="Angelova A."/>
            <person name="Jetty R."/>
            <person name="Kudrna D."/>
            <person name="Golser W."/>
            <person name="Rivera L."/>
            <person name="Zhang J."/>
            <person name="Wing R."/>
        </authorList>
    </citation>
    <scope>NUCLEOTIDE SEQUENCE</scope>
</reference>
<feature type="compositionally biased region" description="Low complexity" evidence="1">
    <location>
        <begin position="27"/>
        <end position="38"/>
    </location>
</feature>
<sequence length="61" mass="6562">MHYIKPGSPRLPRLGLVRLARDWAGLRPNPRGTTRPGPKSFCGPKSRSAGPGRGVSPSSLR</sequence>
<reference evidence="2" key="3">
    <citation type="submission" date="2015-04" db="UniProtKB">
        <authorList>
            <consortium name="EnsemblPlants"/>
        </authorList>
    </citation>
    <scope>IDENTIFICATION</scope>
</reference>
<protein>
    <submittedName>
        <fullName evidence="2">Uncharacterized protein</fullName>
    </submittedName>
</protein>
<dbReference type="AlphaFoldDB" id="A0A0D9W494"/>
<organism evidence="2 3">
    <name type="scientific">Leersia perrieri</name>
    <dbReference type="NCBI Taxonomy" id="77586"/>
    <lineage>
        <taxon>Eukaryota</taxon>
        <taxon>Viridiplantae</taxon>
        <taxon>Streptophyta</taxon>
        <taxon>Embryophyta</taxon>
        <taxon>Tracheophyta</taxon>
        <taxon>Spermatophyta</taxon>
        <taxon>Magnoliopsida</taxon>
        <taxon>Liliopsida</taxon>
        <taxon>Poales</taxon>
        <taxon>Poaceae</taxon>
        <taxon>BOP clade</taxon>
        <taxon>Oryzoideae</taxon>
        <taxon>Oryzeae</taxon>
        <taxon>Oryzinae</taxon>
        <taxon>Leersia</taxon>
    </lineage>
</organism>
<accession>A0A0D9W494</accession>
<dbReference type="Gramene" id="LPERR04G07400.1">
    <property type="protein sequence ID" value="LPERR04G07400.1"/>
    <property type="gene ID" value="LPERR04G07400"/>
</dbReference>
<dbReference type="Proteomes" id="UP000032180">
    <property type="component" value="Chromosome 4"/>
</dbReference>
<evidence type="ECO:0000313" key="3">
    <source>
        <dbReference type="Proteomes" id="UP000032180"/>
    </source>
</evidence>
<reference evidence="2 3" key="1">
    <citation type="submission" date="2012-08" db="EMBL/GenBank/DDBJ databases">
        <title>Oryza genome evolution.</title>
        <authorList>
            <person name="Wing R.A."/>
        </authorList>
    </citation>
    <scope>NUCLEOTIDE SEQUENCE</scope>
</reference>
<evidence type="ECO:0000256" key="1">
    <source>
        <dbReference type="SAM" id="MobiDB-lite"/>
    </source>
</evidence>
<name>A0A0D9W494_9ORYZ</name>